<sequence>MDDLQQLLCQLVGIDSTNPDLVPDGKGEREISAYVQHWLQERGIEAQREEFSPGRFNVVARVRGTGGGKTLLLNAHMDVVGTAGMQDPFSPKIENGRLYGRGGYDMKGGLAACMVALVQAKKLALQGDVILTAVADEEYASIGMQHLLKTVTADAAIVTEPTELALCIAHKGFTWHEVTTFGKAAHGSRPDLGVDAIAHMGRVLGKIEKWQGDLKSRTPHPLLGHGSVHASLISGGQELSSYPETCTLQLERRTLPAETPEQVQAELETLLSELQRQDSRFRAEHRMTLHRDGFEVPVDEKMVQVVKQQASEVLGHTPEITGKTFWMESALLQQAGIPTVVFGPAGTGAHATEEWVDLKSVEQCCEVLTRTIKTFCQAEG</sequence>
<evidence type="ECO:0000256" key="4">
    <source>
        <dbReference type="ARBA" id="ARBA00006247"/>
    </source>
</evidence>
<evidence type="ECO:0000256" key="3">
    <source>
        <dbReference type="ARBA" id="ARBA00005130"/>
    </source>
</evidence>
<keyword evidence="14" id="KW-1185">Reference proteome</keyword>
<dbReference type="Pfam" id="PF01546">
    <property type="entry name" value="Peptidase_M20"/>
    <property type="match status" value="1"/>
</dbReference>
<evidence type="ECO:0000256" key="1">
    <source>
        <dbReference type="ARBA" id="ARBA00001941"/>
    </source>
</evidence>
<dbReference type="Gene3D" id="3.30.70.360">
    <property type="match status" value="1"/>
</dbReference>
<dbReference type="NCBIfam" id="TIGR01910">
    <property type="entry name" value="DapE-ArgE"/>
    <property type="match status" value="1"/>
</dbReference>
<dbReference type="PANTHER" id="PTHR43808:SF25">
    <property type="entry name" value="PEPTIDASE M20 DIMERISATION DOMAIN-CONTAINING PROTEIN"/>
    <property type="match status" value="1"/>
</dbReference>
<evidence type="ECO:0000256" key="5">
    <source>
        <dbReference type="ARBA" id="ARBA00011921"/>
    </source>
</evidence>
<evidence type="ECO:0000313" key="13">
    <source>
        <dbReference type="EMBL" id="GEM46923.1"/>
    </source>
</evidence>
<evidence type="ECO:0000256" key="6">
    <source>
        <dbReference type="ARBA" id="ARBA00016853"/>
    </source>
</evidence>
<evidence type="ECO:0000256" key="8">
    <source>
        <dbReference type="ARBA" id="ARBA00022801"/>
    </source>
</evidence>
<keyword evidence="7" id="KW-0479">Metal-binding</keyword>
<comment type="caution">
    <text evidence="13">The sequence shown here is derived from an EMBL/GenBank/DDBJ whole genome shotgun (WGS) entry which is preliminary data.</text>
</comment>
<evidence type="ECO:0000256" key="11">
    <source>
        <dbReference type="ARBA" id="ARBA00051301"/>
    </source>
</evidence>
<comment type="catalytic activity">
    <reaction evidence="11">
        <text>N-succinyl-(2S,6S)-2,6-diaminopimelate + H2O = (2S,6S)-2,6-diaminopimelate + succinate</text>
        <dbReference type="Rhea" id="RHEA:22608"/>
        <dbReference type="ChEBI" id="CHEBI:15377"/>
        <dbReference type="ChEBI" id="CHEBI:30031"/>
        <dbReference type="ChEBI" id="CHEBI:57609"/>
        <dbReference type="ChEBI" id="CHEBI:58087"/>
        <dbReference type="EC" id="3.5.1.18"/>
    </reaction>
</comment>
<name>A0A511N249_DEIC1</name>
<comment type="cofactor">
    <cofactor evidence="2">
        <name>Zn(2+)</name>
        <dbReference type="ChEBI" id="CHEBI:29105"/>
    </cofactor>
</comment>
<dbReference type="UniPathway" id="UPA00034">
    <property type="reaction ID" value="UER00021"/>
</dbReference>
<keyword evidence="8" id="KW-0378">Hydrolase</keyword>
<dbReference type="RefSeq" id="WP_146884763.1">
    <property type="nucleotide sequence ID" value="NZ_BJXB01000010.1"/>
</dbReference>
<dbReference type="SUPFAM" id="SSF53187">
    <property type="entry name" value="Zn-dependent exopeptidases"/>
    <property type="match status" value="1"/>
</dbReference>
<comment type="similarity">
    <text evidence="4">Belongs to the peptidase M20A family.</text>
</comment>
<dbReference type="GO" id="GO:0009014">
    <property type="term" value="F:succinyl-diaminopimelate desuccinylase activity"/>
    <property type="evidence" value="ECO:0007669"/>
    <property type="project" value="UniProtKB-EC"/>
</dbReference>
<dbReference type="PROSITE" id="PS00758">
    <property type="entry name" value="ARGE_DAPE_CPG2_1"/>
    <property type="match status" value="1"/>
</dbReference>
<dbReference type="Proteomes" id="UP000321306">
    <property type="component" value="Unassembled WGS sequence"/>
</dbReference>
<dbReference type="InterPro" id="IPR050072">
    <property type="entry name" value="Peptidase_M20A"/>
</dbReference>
<dbReference type="InterPro" id="IPR036264">
    <property type="entry name" value="Bact_exopeptidase_dim_dom"/>
</dbReference>
<keyword evidence="10" id="KW-0170">Cobalt</keyword>
<reference evidence="13 14" key="1">
    <citation type="submission" date="2019-07" db="EMBL/GenBank/DDBJ databases">
        <title>Whole genome shotgun sequence of Deinococcus cellulosilyticus NBRC 106333.</title>
        <authorList>
            <person name="Hosoyama A."/>
            <person name="Uohara A."/>
            <person name="Ohji S."/>
            <person name="Ichikawa N."/>
        </authorList>
    </citation>
    <scope>NUCLEOTIDE SEQUENCE [LARGE SCALE GENOMIC DNA]</scope>
    <source>
        <strain evidence="13 14">NBRC 106333</strain>
    </source>
</reference>
<evidence type="ECO:0000256" key="9">
    <source>
        <dbReference type="ARBA" id="ARBA00022833"/>
    </source>
</evidence>
<comment type="cofactor">
    <cofactor evidence="1">
        <name>Co(2+)</name>
        <dbReference type="ChEBI" id="CHEBI:48828"/>
    </cofactor>
</comment>
<dbReference type="EC" id="3.5.1.18" evidence="5"/>
<dbReference type="EMBL" id="BJXB01000010">
    <property type="protein sequence ID" value="GEM46923.1"/>
    <property type="molecule type" value="Genomic_DNA"/>
</dbReference>
<protein>
    <recommendedName>
        <fullName evidence="6">Probable succinyl-diaminopimelate desuccinylase</fullName>
        <ecNumber evidence="5">3.5.1.18</ecNumber>
    </recommendedName>
</protein>
<gene>
    <name evidence="13" type="ORF">DC3_25580</name>
</gene>
<dbReference type="InterPro" id="IPR001261">
    <property type="entry name" value="ArgE/DapE_CS"/>
</dbReference>
<evidence type="ECO:0000256" key="7">
    <source>
        <dbReference type="ARBA" id="ARBA00022723"/>
    </source>
</evidence>
<evidence type="ECO:0000256" key="10">
    <source>
        <dbReference type="ARBA" id="ARBA00023285"/>
    </source>
</evidence>
<dbReference type="OrthoDB" id="9792335at2"/>
<dbReference type="InterPro" id="IPR011650">
    <property type="entry name" value="Peptidase_M20_dimer"/>
</dbReference>
<evidence type="ECO:0000256" key="2">
    <source>
        <dbReference type="ARBA" id="ARBA00001947"/>
    </source>
</evidence>
<dbReference type="Gene3D" id="3.40.630.10">
    <property type="entry name" value="Zn peptidases"/>
    <property type="match status" value="2"/>
</dbReference>
<comment type="pathway">
    <text evidence="3">Amino-acid biosynthesis; L-lysine biosynthesis via DAP pathway; LL-2,6-diaminopimelate from (S)-tetrahydrodipicolinate (succinylase route): step 3/3.</text>
</comment>
<organism evidence="13 14">
    <name type="scientific">Deinococcus cellulosilyticus (strain DSM 18568 / NBRC 106333 / KACC 11606 / 5516J-15)</name>
    <dbReference type="NCBI Taxonomy" id="1223518"/>
    <lineage>
        <taxon>Bacteria</taxon>
        <taxon>Thermotogati</taxon>
        <taxon>Deinococcota</taxon>
        <taxon>Deinococci</taxon>
        <taxon>Deinococcales</taxon>
        <taxon>Deinococcaceae</taxon>
        <taxon>Deinococcus</taxon>
    </lineage>
</organism>
<evidence type="ECO:0000259" key="12">
    <source>
        <dbReference type="Pfam" id="PF07687"/>
    </source>
</evidence>
<dbReference type="GO" id="GO:0009089">
    <property type="term" value="P:lysine biosynthetic process via diaminopimelate"/>
    <property type="evidence" value="ECO:0007669"/>
    <property type="project" value="UniProtKB-UniPathway"/>
</dbReference>
<evidence type="ECO:0000313" key="14">
    <source>
        <dbReference type="Proteomes" id="UP000321306"/>
    </source>
</evidence>
<dbReference type="AlphaFoldDB" id="A0A511N249"/>
<dbReference type="InterPro" id="IPR002933">
    <property type="entry name" value="Peptidase_M20"/>
</dbReference>
<dbReference type="Pfam" id="PF07687">
    <property type="entry name" value="M20_dimer"/>
    <property type="match status" value="1"/>
</dbReference>
<feature type="domain" description="Peptidase M20 dimerisation" evidence="12">
    <location>
        <begin position="168"/>
        <end position="277"/>
    </location>
</feature>
<dbReference type="GO" id="GO:0046872">
    <property type="term" value="F:metal ion binding"/>
    <property type="evidence" value="ECO:0007669"/>
    <property type="project" value="UniProtKB-KW"/>
</dbReference>
<dbReference type="InterPro" id="IPR010182">
    <property type="entry name" value="ArgE/DapE"/>
</dbReference>
<dbReference type="PANTHER" id="PTHR43808">
    <property type="entry name" value="ACETYLORNITHINE DEACETYLASE"/>
    <property type="match status" value="1"/>
</dbReference>
<keyword evidence="9" id="KW-0862">Zinc</keyword>
<accession>A0A511N249</accession>
<dbReference type="SUPFAM" id="SSF55031">
    <property type="entry name" value="Bacterial exopeptidase dimerisation domain"/>
    <property type="match status" value="1"/>
</dbReference>
<proteinExistence type="inferred from homology"/>